<sequence length="80" mass="8596">MKKVNLLSKTELKKVMGGGYPPDTPGGDAGYCHDRNKGHALCLEDGGSGNAIEYFFACCETNEDVLPYCPPNSAYTCVTM</sequence>
<proteinExistence type="predicted"/>
<name>A0ABU7ICK6_9SPHI</name>
<dbReference type="RefSeq" id="WP_330109187.1">
    <property type="nucleotide sequence ID" value="NZ_JAZDQT010000003.1"/>
</dbReference>
<accession>A0ABU7ICK6</accession>
<protein>
    <recommendedName>
        <fullName evidence="3">Bacteriocin-type signal sequence-containing protein</fullName>
    </recommendedName>
</protein>
<keyword evidence="2" id="KW-1185">Reference proteome</keyword>
<dbReference type="EMBL" id="JAZDQT010000003">
    <property type="protein sequence ID" value="MEE1946899.1"/>
    <property type="molecule type" value="Genomic_DNA"/>
</dbReference>
<comment type="caution">
    <text evidence="1">The sequence shown here is derived from an EMBL/GenBank/DDBJ whole genome shotgun (WGS) entry which is preliminary data.</text>
</comment>
<evidence type="ECO:0000313" key="2">
    <source>
        <dbReference type="Proteomes" id="UP001336835"/>
    </source>
</evidence>
<evidence type="ECO:0000313" key="1">
    <source>
        <dbReference type="EMBL" id="MEE1946899.1"/>
    </source>
</evidence>
<dbReference type="Proteomes" id="UP001336835">
    <property type="component" value="Unassembled WGS sequence"/>
</dbReference>
<gene>
    <name evidence="1" type="ORF">VRU48_17365</name>
</gene>
<organism evidence="1 2">
    <name type="scientific">Pedobacter albus</name>
    <dbReference type="NCBI Taxonomy" id="3113905"/>
    <lineage>
        <taxon>Bacteria</taxon>
        <taxon>Pseudomonadati</taxon>
        <taxon>Bacteroidota</taxon>
        <taxon>Sphingobacteriia</taxon>
        <taxon>Sphingobacteriales</taxon>
        <taxon>Sphingobacteriaceae</taxon>
        <taxon>Pedobacter</taxon>
    </lineage>
</organism>
<evidence type="ECO:0008006" key="3">
    <source>
        <dbReference type="Google" id="ProtNLM"/>
    </source>
</evidence>
<reference evidence="1 2" key="1">
    <citation type="submission" date="2024-01" db="EMBL/GenBank/DDBJ databases">
        <title>Pedobacter sp. nov., isolated from fresh soil.</title>
        <authorList>
            <person name="Le N.T.T."/>
        </authorList>
    </citation>
    <scope>NUCLEOTIDE SEQUENCE [LARGE SCALE GENOMIC DNA]</scope>
    <source>
        <strain evidence="1 2">KR3-3</strain>
    </source>
</reference>